<dbReference type="SUPFAM" id="SSF63748">
    <property type="entry name" value="Tudor/PWWP/MBT"/>
    <property type="match status" value="2"/>
</dbReference>
<dbReference type="InterPro" id="IPR019787">
    <property type="entry name" value="Znf_PHD-finger"/>
</dbReference>
<dbReference type="GO" id="GO:0005634">
    <property type="term" value="C:nucleus"/>
    <property type="evidence" value="ECO:0007669"/>
    <property type="project" value="UniProtKB-SubCell"/>
</dbReference>
<keyword evidence="10" id="KW-0223">Dioxygenase</keyword>
<dbReference type="SUPFAM" id="SSF57903">
    <property type="entry name" value="FYVE/PHD zinc finger"/>
    <property type="match status" value="1"/>
</dbReference>
<keyword evidence="19" id="KW-0808">Transferase</keyword>
<evidence type="ECO:0000256" key="4">
    <source>
        <dbReference type="ARBA" id="ARBA00012900"/>
    </source>
</evidence>
<dbReference type="InterPro" id="IPR047483">
    <property type="entry name" value="Tudor_KDM4B_rpt1"/>
</dbReference>
<feature type="compositionally biased region" description="Acidic residues" evidence="17">
    <location>
        <begin position="339"/>
        <end position="353"/>
    </location>
</feature>
<feature type="compositionally biased region" description="Basic residues" evidence="17">
    <location>
        <begin position="77"/>
        <end position="89"/>
    </location>
</feature>
<dbReference type="PANTHER" id="PTHR10694:SF7">
    <property type="entry name" value="[HISTONE H3]-TRIMETHYL-L-LYSINE(9) DEMETHYLASE"/>
    <property type="match status" value="1"/>
</dbReference>
<dbReference type="Gene3D" id="3.10.330.70">
    <property type="match status" value="1"/>
</dbReference>
<keyword evidence="12" id="KW-0408">Iron</keyword>
<dbReference type="Gene3D" id="3.30.40.10">
    <property type="entry name" value="Zinc/RING finger domain, C3HC4 (zinc finger)"/>
    <property type="match status" value="1"/>
</dbReference>
<dbReference type="InterPro" id="IPR034732">
    <property type="entry name" value="EPHD"/>
</dbReference>
<dbReference type="InterPro" id="IPR001965">
    <property type="entry name" value="Znf_PHD"/>
</dbReference>
<dbReference type="Gene3D" id="2.60.120.650">
    <property type="entry name" value="Cupin"/>
    <property type="match status" value="1"/>
</dbReference>
<dbReference type="Pfam" id="PF13831">
    <property type="entry name" value="PHD_2"/>
    <property type="match status" value="1"/>
</dbReference>
<evidence type="ECO:0000313" key="19">
    <source>
        <dbReference type="EMBL" id="KFP74547.1"/>
    </source>
</evidence>
<dbReference type="Pfam" id="PF13832">
    <property type="entry name" value="zf-HC5HC2H_2"/>
    <property type="match status" value="1"/>
</dbReference>
<keyword evidence="20" id="KW-1185">Reference proteome</keyword>
<evidence type="ECO:0000256" key="11">
    <source>
        <dbReference type="ARBA" id="ARBA00023002"/>
    </source>
</evidence>
<dbReference type="GO" id="GO:0008168">
    <property type="term" value="F:methyltransferase activity"/>
    <property type="evidence" value="ECO:0007669"/>
    <property type="project" value="UniProtKB-KW"/>
</dbReference>
<protein>
    <recommendedName>
        <fullName evidence="4">[histone H3]-trimethyl-L-lysine(9) demethylase</fullName>
        <ecNumber evidence="4">1.14.11.66</ecNumber>
    </recommendedName>
</protein>
<evidence type="ECO:0000256" key="15">
    <source>
        <dbReference type="ARBA" id="ARBA00023242"/>
    </source>
</evidence>
<comment type="catalytic activity">
    <reaction evidence="16">
        <text>N(6),N(6),N(6)-trimethyl-L-lysyl(9)-[histone H3] + 2 2-oxoglutarate + 2 O2 = N(6)-methyl-L-lysyl(9)-[histone H3] + 2 formaldehyde + 2 succinate + 2 CO2</text>
        <dbReference type="Rhea" id="RHEA:60200"/>
        <dbReference type="Rhea" id="RHEA-COMP:15538"/>
        <dbReference type="Rhea" id="RHEA-COMP:15542"/>
        <dbReference type="ChEBI" id="CHEBI:15379"/>
        <dbReference type="ChEBI" id="CHEBI:16526"/>
        <dbReference type="ChEBI" id="CHEBI:16810"/>
        <dbReference type="ChEBI" id="CHEBI:16842"/>
        <dbReference type="ChEBI" id="CHEBI:30031"/>
        <dbReference type="ChEBI" id="CHEBI:61929"/>
        <dbReference type="ChEBI" id="CHEBI:61961"/>
        <dbReference type="EC" id="1.14.11.66"/>
    </reaction>
</comment>
<evidence type="ECO:0000256" key="5">
    <source>
        <dbReference type="ARBA" id="ARBA00022723"/>
    </source>
</evidence>
<organism evidence="19 20">
    <name type="scientific">Acanthisitta chloris</name>
    <name type="common">rifleman</name>
    <dbReference type="NCBI Taxonomy" id="57068"/>
    <lineage>
        <taxon>Eukaryota</taxon>
        <taxon>Metazoa</taxon>
        <taxon>Chordata</taxon>
        <taxon>Craniata</taxon>
        <taxon>Vertebrata</taxon>
        <taxon>Euteleostomi</taxon>
        <taxon>Archelosauria</taxon>
        <taxon>Archosauria</taxon>
        <taxon>Dinosauria</taxon>
        <taxon>Saurischia</taxon>
        <taxon>Theropoda</taxon>
        <taxon>Coelurosauria</taxon>
        <taxon>Aves</taxon>
        <taxon>Neognathae</taxon>
        <taxon>Neoaves</taxon>
        <taxon>Telluraves</taxon>
        <taxon>Australaves</taxon>
        <taxon>Passeriformes</taxon>
        <taxon>Acanthisittidae</taxon>
        <taxon>Acanthisitta</taxon>
    </lineage>
</organism>
<dbReference type="AlphaFoldDB" id="A0A091MHH5"/>
<keyword evidence="8" id="KW-0862">Zinc</keyword>
<feature type="compositionally biased region" description="Pro residues" evidence="17">
    <location>
        <begin position="195"/>
        <end position="204"/>
    </location>
</feature>
<dbReference type="InterPro" id="IPR013083">
    <property type="entry name" value="Znf_RING/FYVE/PHD"/>
</dbReference>
<feature type="compositionally biased region" description="Low complexity" evidence="17">
    <location>
        <begin position="163"/>
        <end position="174"/>
    </location>
</feature>
<evidence type="ECO:0000256" key="2">
    <source>
        <dbReference type="ARBA" id="ARBA00004123"/>
    </source>
</evidence>
<keyword evidence="5" id="KW-0479">Metal-binding</keyword>
<dbReference type="Pfam" id="PF18104">
    <property type="entry name" value="Tudor_2"/>
    <property type="match status" value="2"/>
</dbReference>
<comment type="subcellular location">
    <subcellularLocation>
        <location evidence="2">Nucleus</location>
    </subcellularLocation>
</comment>
<evidence type="ECO:0000256" key="17">
    <source>
        <dbReference type="SAM" id="MobiDB-lite"/>
    </source>
</evidence>
<dbReference type="PROSITE" id="PS51805">
    <property type="entry name" value="EPHD"/>
    <property type="match status" value="1"/>
</dbReference>
<evidence type="ECO:0000259" key="18">
    <source>
        <dbReference type="PROSITE" id="PS51805"/>
    </source>
</evidence>
<keyword evidence="13" id="KW-0805">Transcription regulation</keyword>
<dbReference type="EC" id="1.14.11.66" evidence="4"/>
<dbReference type="SMART" id="SM00249">
    <property type="entry name" value="PHD"/>
    <property type="match status" value="2"/>
</dbReference>
<dbReference type="GO" id="GO:0032259">
    <property type="term" value="P:methylation"/>
    <property type="evidence" value="ECO:0007669"/>
    <property type="project" value="UniProtKB-KW"/>
</dbReference>
<dbReference type="GO" id="GO:0010468">
    <property type="term" value="P:regulation of gene expression"/>
    <property type="evidence" value="ECO:0007669"/>
    <property type="project" value="TreeGrafter"/>
</dbReference>
<feature type="compositionally biased region" description="Basic residues" evidence="17">
    <location>
        <begin position="140"/>
        <end position="162"/>
    </location>
</feature>
<feature type="non-terminal residue" evidence="19">
    <location>
        <position position="806"/>
    </location>
</feature>
<evidence type="ECO:0000256" key="16">
    <source>
        <dbReference type="ARBA" id="ARBA00049349"/>
    </source>
</evidence>
<keyword evidence="14" id="KW-0804">Transcription</keyword>
<keyword evidence="7" id="KW-0863">Zinc-finger</keyword>
<evidence type="ECO:0000256" key="8">
    <source>
        <dbReference type="ARBA" id="ARBA00022833"/>
    </source>
</evidence>
<dbReference type="Proteomes" id="UP000053537">
    <property type="component" value="Unassembled WGS sequence"/>
</dbReference>
<comment type="similarity">
    <text evidence="3">Belongs to the JHDM3 histone demethylase family.</text>
</comment>
<evidence type="ECO:0000256" key="1">
    <source>
        <dbReference type="ARBA" id="ARBA00001954"/>
    </source>
</evidence>
<evidence type="ECO:0000256" key="10">
    <source>
        <dbReference type="ARBA" id="ARBA00022964"/>
    </source>
</evidence>
<feature type="non-terminal residue" evidence="19">
    <location>
        <position position="1"/>
    </location>
</feature>
<dbReference type="FunFam" id="3.10.330.70:FF:000001">
    <property type="entry name" value="Putative lysine-specific demethylase 4a"/>
    <property type="match status" value="1"/>
</dbReference>
<dbReference type="FunFam" id="3.30.40.10:FF:000029">
    <property type="entry name" value="lysine-specific demethylase 4C isoform X1"/>
    <property type="match status" value="1"/>
</dbReference>
<keyword evidence="19" id="KW-0489">Methyltransferase</keyword>
<dbReference type="InterPro" id="IPR002999">
    <property type="entry name" value="Tudor"/>
</dbReference>
<sequence length="806" mass="90725">QCTCRKDMVKISMDVFVRVLQPERYDLWKQGRDIAVLDHMKPTALTSPELDAWNETKAELKAKLLRRIGDEEEDSKHRSHRKRSQPRRHKTEDQKSLGDVMAIETALEDVKVKEELKRGTELEEEERSKVMEGEGESKVKARPPKVKGERKKKHLFHQHQHHLQAAQPSLQQQQPPVPPPAAQQQQLAGGEAPAARPPVPPVPPASASAEKSLPPAPLNIVQPLEAPVEEDDFKPRPIIPMLYVVPRSKKVVFDKEHMSCQQAFEQFATQKSPGWREQTVPVEIPVKEEENVEAENAEVTTETAAAFSKMKMEIKKSRRHPLGKPPTRSPLSVVKQETSSDEETFPFSGEEDMSDPEALKSLLSFQWKNKAHNFPAERKFNAAAALSEPYCAVCTLFYPYNQSLQMDKEAVPVSAGEPSSFVHLSKCGQKTKPLIPEMCFTSSGENTEPLPSNSYIGEDGTSPLVSCAKCCLQVHASCYGVHPDLVNESWSCSRCSANAWAAECCLCNLRGGALQMTTDGRWVHVICAIAVPEVRFLSVIERHPVDISAIPEQRWKLKCVYCRKRMKKVSGACIQCSYEHCSTSFHVTCAHAAGVPMEPDDWPYVVSITCFKHKAANHNIPFRREVTLGQTVITKNRNGLYYRCRVIGTTTQTFYEVNFDDGSYSDNVYPESIISRDCIQMGPPLEGELVQLQWTDGIVYKAKFIAAQISQIYQVEFEDGSQLMVKRGDIYTLEEELPKRVKSRLSLSTGAPQEDVFSGDEVRPAKRPRLGNPRNPEEYGQTPDYLAFMESLLQTQYQPGTQNNMF</sequence>
<dbReference type="GO" id="GO:0008270">
    <property type="term" value="F:zinc ion binding"/>
    <property type="evidence" value="ECO:0007669"/>
    <property type="project" value="UniProtKB-KW"/>
</dbReference>
<dbReference type="CDD" id="cd20464">
    <property type="entry name" value="Tudor_JMJD2B_rpt1"/>
    <property type="match status" value="1"/>
</dbReference>
<feature type="region of interest" description="Disordered" evidence="17">
    <location>
        <begin position="746"/>
        <end position="779"/>
    </location>
</feature>
<evidence type="ECO:0000313" key="20">
    <source>
        <dbReference type="Proteomes" id="UP000053537"/>
    </source>
</evidence>
<feature type="region of interest" description="Disordered" evidence="17">
    <location>
        <begin position="68"/>
        <end position="99"/>
    </location>
</feature>
<evidence type="ECO:0000256" key="14">
    <source>
        <dbReference type="ARBA" id="ARBA00023163"/>
    </source>
</evidence>
<evidence type="ECO:0000256" key="3">
    <source>
        <dbReference type="ARBA" id="ARBA00009711"/>
    </source>
</evidence>
<proteinExistence type="inferred from homology"/>
<keyword evidence="11" id="KW-0560">Oxidoreductase</keyword>
<evidence type="ECO:0000256" key="13">
    <source>
        <dbReference type="ARBA" id="ARBA00023015"/>
    </source>
</evidence>
<evidence type="ECO:0000256" key="12">
    <source>
        <dbReference type="ARBA" id="ARBA00023004"/>
    </source>
</evidence>
<dbReference type="InterPro" id="IPR040477">
    <property type="entry name" value="KDM4-like_Tudor"/>
</dbReference>
<evidence type="ECO:0000256" key="9">
    <source>
        <dbReference type="ARBA" id="ARBA00022853"/>
    </source>
</evidence>
<dbReference type="GO" id="GO:0000785">
    <property type="term" value="C:chromatin"/>
    <property type="evidence" value="ECO:0007669"/>
    <property type="project" value="TreeGrafter"/>
</dbReference>
<feature type="domain" description="PHD-type" evidence="18">
    <location>
        <begin position="501"/>
        <end position="614"/>
    </location>
</feature>
<keyword evidence="6" id="KW-0677">Repeat</keyword>
<evidence type="ECO:0000256" key="6">
    <source>
        <dbReference type="ARBA" id="ARBA00022737"/>
    </source>
</evidence>
<feature type="compositionally biased region" description="Low complexity" evidence="17">
    <location>
        <begin position="182"/>
        <end position="194"/>
    </location>
</feature>
<accession>A0A091MHH5</accession>
<comment type="cofactor">
    <cofactor evidence="1">
        <name>Fe(2+)</name>
        <dbReference type="ChEBI" id="CHEBI:29033"/>
    </cofactor>
</comment>
<keyword evidence="9" id="KW-0156">Chromatin regulator</keyword>
<dbReference type="EMBL" id="KK828394">
    <property type="protein sequence ID" value="KFP74547.1"/>
    <property type="molecule type" value="Genomic_DNA"/>
</dbReference>
<reference evidence="19 20" key="1">
    <citation type="submission" date="2014-04" db="EMBL/GenBank/DDBJ databases">
        <title>Genome evolution of avian class.</title>
        <authorList>
            <person name="Zhang G."/>
            <person name="Li C."/>
        </authorList>
    </citation>
    <scope>NUCLEOTIDE SEQUENCE [LARGE SCALE GENOMIC DNA]</scope>
    <source>
        <strain evidence="19">BGI_N310</strain>
    </source>
</reference>
<name>A0A091MHH5_9PASS</name>
<dbReference type="CDD" id="cd15576">
    <property type="entry name" value="PHD_JMJD2B"/>
    <property type="match status" value="1"/>
</dbReference>
<dbReference type="GO" id="GO:0140684">
    <property type="term" value="F:histone H3K9me2/H3K9me3 demethylase activity"/>
    <property type="evidence" value="ECO:0007669"/>
    <property type="project" value="UniProtKB-EC"/>
</dbReference>
<dbReference type="Gene3D" id="2.30.30.140">
    <property type="match status" value="1"/>
</dbReference>
<feature type="region of interest" description="Disordered" evidence="17">
    <location>
        <begin position="118"/>
        <end position="217"/>
    </location>
</feature>
<feature type="region of interest" description="Disordered" evidence="17">
    <location>
        <begin position="316"/>
        <end position="353"/>
    </location>
</feature>
<dbReference type="PANTHER" id="PTHR10694">
    <property type="entry name" value="LYSINE-SPECIFIC DEMETHYLASE"/>
    <property type="match status" value="1"/>
</dbReference>
<dbReference type="SMART" id="SM00333">
    <property type="entry name" value="TUDOR"/>
    <property type="match status" value="2"/>
</dbReference>
<gene>
    <name evidence="19" type="ORF">N310_12367</name>
</gene>
<keyword evidence="15" id="KW-0539">Nucleus</keyword>
<evidence type="ECO:0000256" key="7">
    <source>
        <dbReference type="ARBA" id="ARBA00022771"/>
    </source>
</evidence>
<feature type="compositionally biased region" description="Basic and acidic residues" evidence="17">
    <location>
        <begin position="118"/>
        <end position="139"/>
    </location>
</feature>
<dbReference type="InterPro" id="IPR011011">
    <property type="entry name" value="Znf_FYVE_PHD"/>
</dbReference>